<feature type="compositionally biased region" description="Acidic residues" evidence="1">
    <location>
        <begin position="94"/>
        <end position="136"/>
    </location>
</feature>
<organism evidence="2 3">
    <name type="scientific">Cardamine amara subsp. amara</name>
    <dbReference type="NCBI Taxonomy" id="228776"/>
    <lineage>
        <taxon>Eukaryota</taxon>
        <taxon>Viridiplantae</taxon>
        <taxon>Streptophyta</taxon>
        <taxon>Embryophyta</taxon>
        <taxon>Tracheophyta</taxon>
        <taxon>Spermatophyta</taxon>
        <taxon>Magnoliopsida</taxon>
        <taxon>eudicotyledons</taxon>
        <taxon>Gunneridae</taxon>
        <taxon>Pentapetalae</taxon>
        <taxon>rosids</taxon>
        <taxon>malvids</taxon>
        <taxon>Brassicales</taxon>
        <taxon>Brassicaceae</taxon>
        <taxon>Cardamineae</taxon>
        <taxon>Cardamine</taxon>
    </lineage>
</organism>
<dbReference type="AlphaFoldDB" id="A0ABD1A6M3"/>
<sequence length="142" mass="15924">MASASSSAARSLLRNGKSVANLLLRGRTTNLTETVQNSTRPAIRSLFLFNQTPASQYPVFPVMQSEFRVGIIQKEVVSERIGKMEAGHGKGVVDNEDGDSEEETDFDEDEIDDVDFDDDEEIEDIDEDDDEDEDDDKYARKK</sequence>
<accession>A0ABD1A6M3</accession>
<name>A0ABD1A6M3_CARAN</name>
<feature type="region of interest" description="Disordered" evidence="1">
    <location>
        <begin position="83"/>
        <end position="142"/>
    </location>
</feature>
<dbReference type="EMBL" id="JBANAX010000576">
    <property type="protein sequence ID" value="KAL1202487.1"/>
    <property type="molecule type" value="Genomic_DNA"/>
</dbReference>
<feature type="compositionally biased region" description="Basic and acidic residues" evidence="1">
    <location>
        <begin position="83"/>
        <end position="93"/>
    </location>
</feature>
<keyword evidence="3" id="KW-1185">Reference proteome</keyword>
<evidence type="ECO:0000313" key="2">
    <source>
        <dbReference type="EMBL" id="KAL1202487.1"/>
    </source>
</evidence>
<protein>
    <submittedName>
        <fullName evidence="2">Uncharacterized protein</fullName>
    </submittedName>
</protein>
<gene>
    <name evidence="2" type="ORF">V5N11_025049</name>
</gene>
<comment type="caution">
    <text evidence="2">The sequence shown here is derived from an EMBL/GenBank/DDBJ whole genome shotgun (WGS) entry which is preliminary data.</text>
</comment>
<dbReference type="Proteomes" id="UP001558713">
    <property type="component" value="Unassembled WGS sequence"/>
</dbReference>
<evidence type="ECO:0000256" key="1">
    <source>
        <dbReference type="SAM" id="MobiDB-lite"/>
    </source>
</evidence>
<evidence type="ECO:0000313" key="3">
    <source>
        <dbReference type="Proteomes" id="UP001558713"/>
    </source>
</evidence>
<proteinExistence type="predicted"/>
<reference evidence="2 3" key="1">
    <citation type="submission" date="2024-04" db="EMBL/GenBank/DDBJ databases">
        <title>Genome assembly C_amara_ONT_v2.</title>
        <authorList>
            <person name="Yant L."/>
            <person name="Moore C."/>
            <person name="Slenker M."/>
        </authorList>
    </citation>
    <scope>NUCLEOTIDE SEQUENCE [LARGE SCALE GENOMIC DNA]</scope>
    <source>
        <tissue evidence="2">Leaf</tissue>
    </source>
</reference>